<dbReference type="HOGENOM" id="CLU_1475898_0_0_1"/>
<dbReference type="Proteomes" id="UP000022910">
    <property type="component" value="Unassembled WGS sequence"/>
</dbReference>
<keyword evidence="2" id="KW-0812">Transmembrane</keyword>
<reference evidence="3 4" key="1">
    <citation type="submission" date="2014-02" db="EMBL/GenBank/DDBJ databases">
        <title>Single nucleus genome sequencing reveals high similarity among nuclei of an endomycorrhizal fungus.</title>
        <authorList>
            <person name="Lin K."/>
            <person name="Geurts R."/>
            <person name="Zhang Z."/>
            <person name="Limpens E."/>
            <person name="Saunders D.G."/>
            <person name="Mu D."/>
            <person name="Pang E."/>
            <person name="Cao H."/>
            <person name="Cha H."/>
            <person name="Lin T."/>
            <person name="Zhou Q."/>
            <person name="Shang Y."/>
            <person name="Li Y."/>
            <person name="Ivanov S."/>
            <person name="Sharma T."/>
            <person name="Velzen R.V."/>
            <person name="Ruijter N.D."/>
            <person name="Aanen D.K."/>
            <person name="Win J."/>
            <person name="Kamoun S."/>
            <person name="Bisseling T."/>
            <person name="Huang S."/>
        </authorList>
    </citation>
    <scope>NUCLEOTIDE SEQUENCE [LARGE SCALE GENOMIC DNA]</scope>
    <source>
        <strain evidence="4">DAOM197198w</strain>
    </source>
</reference>
<protein>
    <recommendedName>
        <fullName evidence="5">Ion transport domain-containing protein</fullName>
    </recommendedName>
</protein>
<name>A0A015JS45_RHIIW</name>
<dbReference type="OrthoDB" id="2322486at2759"/>
<dbReference type="AlphaFoldDB" id="A0A015JS45"/>
<keyword evidence="1" id="KW-0677">Repeat</keyword>
<dbReference type="EMBL" id="JEMT01015457">
    <property type="protein sequence ID" value="EXX72382.1"/>
    <property type="molecule type" value="Genomic_DNA"/>
</dbReference>
<evidence type="ECO:0000313" key="4">
    <source>
        <dbReference type="Proteomes" id="UP000022910"/>
    </source>
</evidence>
<accession>A0A015JS45</accession>
<evidence type="ECO:0000313" key="3">
    <source>
        <dbReference type="EMBL" id="EXX72382.1"/>
    </source>
</evidence>
<gene>
    <name evidence="3" type="ORF">RirG_069820</name>
</gene>
<dbReference type="STRING" id="1432141.A0A015JS45"/>
<dbReference type="GO" id="GO:0005886">
    <property type="term" value="C:plasma membrane"/>
    <property type="evidence" value="ECO:0007669"/>
    <property type="project" value="TreeGrafter"/>
</dbReference>
<keyword evidence="2" id="KW-1133">Transmembrane helix</keyword>
<dbReference type="GO" id="GO:0005216">
    <property type="term" value="F:monoatomic ion channel activity"/>
    <property type="evidence" value="ECO:0007669"/>
    <property type="project" value="InterPro"/>
</dbReference>
<evidence type="ECO:0000256" key="1">
    <source>
        <dbReference type="ARBA" id="ARBA00022737"/>
    </source>
</evidence>
<feature type="transmembrane region" description="Helical" evidence="2">
    <location>
        <begin position="60"/>
        <end position="80"/>
    </location>
</feature>
<dbReference type="InterPro" id="IPR024862">
    <property type="entry name" value="TRPV"/>
</dbReference>
<sequence length="183" mass="21360">MVIIINNPYSTRFCPSIDGSLVGNPNSGMKFYQSLKNAWLMLLNDYSSLDSQTENYLSDILKITFSFSTTIIIFNILIALMNNTYKKIYKNARTAWVMQRAEVIVNIEILLIHYFNCKLFYGDCFPWSIIYKALTEEVDEWSKEKGNIQTTDEVTNEMKNEINKIKGEINKMMTEKMMHELTE</sequence>
<dbReference type="PANTHER" id="PTHR10582:SF2">
    <property type="entry name" value="INACTIVE"/>
    <property type="match status" value="1"/>
</dbReference>
<organism evidence="3 4">
    <name type="scientific">Rhizophagus irregularis (strain DAOM 197198w)</name>
    <name type="common">Glomus intraradices</name>
    <dbReference type="NCBI Taxonomy" id="1432141"/>
    <lineage>
        <taxon>Eukaryota</taxon>
        <taxon>Fungi</taxon>
        <taxon>Fungi incertae sedis</taxon>
        <taxon>Mucoromycota</taxon>
        <taxon>Glomeromycotina</taxon>
        <taxon>Glomeromycetes</taxon>
        <taxon>Glomerales</taxon>
        <taxon>Glomeraceae</taxon>
        <taxon>Rhizophagus</taxon>
    </lineage>
</organism>
<proteinExistence type="predicted"/>
<dbReference type="PANTHER" id="PTHR10582">
    <property type="entry name" value="TRANSIENT RECEPTOR POTENTIAL ION CHANNEL PROTEIN"/>
    <property type="match status" value="1"/>
</dbReference>
<evidence type="ECO:0008006" key="5">
    <source>
        <dbReference type="Google" id="ProtNLM"/>
    </source>
</evidence>
<comment type="caution">
    <text evidence="3">The sequence shown here is derived from an EMBL/GenBank/DDBJ whole genome shotgun (WGS) entry which is preliminary data.</text>
</comment>
<evidence type="ECO:0000256" key="2">
    <source>
        <dbReference type="SAM" id="Phobius"/>
    </source>
</evidence>
<keyword evidence="2" id="KW-0472">Membrane</keyword>
<dbReference type="GO" id="GO:0098703">
    <property type="term" value="P:calcium ion import across plasma membrane"/>
    <property type="evidence" value="ECO:0007669"/>
    <property type="project" value="TreeGrafter"/>
</dbReference>
<keyword evidence="4" id="KW-1185">Reference proteome</keyword>